<dbReference type="SUPFAM" id="SSF47188">
    <property type="entry name" value="Hemerythrin-like"/>
    <property type="match status" value="1"/>
</dbReference>
<evidence type="ECO:0000256" key="4">
    <source>
        <dbReference type="ARBA" id="ARBA00023004"/>
    </source>
</evidence>
<evidence type="ECO:0000259" key="6">
    <source>
        <dbReference type="Pfam" id="PF01814"/>
    </source>
</evidence>
<sequence>MALVYIEQVEDMDVEEMQKTHENEIKILNAIDNLAISYDRGEATLEELEAKIEEYVKHVHEHFANEERLMQEYNFPSYDMHKTAHDMFLEELNMALKNWKNYKKVSKITDFIRRAPEWIVLHVNTVDYPTANYLAKKMKGL</sequence>
<evidence type="ECO:0000256" key="5">
    <source>
        <dbReference type="SAM" id="Coils"/>
    </source>
</evidence>
<evidence type="ECO:0000256" key="2">
    <source>
        <dbReference type="ARBA" id="ARBA00022621"/>
    </source>
</evidence>
<dbReference type="InterPro" id="IPR050669">
    <property type="entry name" value="Hemerythrin"/>
</dbReference>
<dbReference type="Pfam" id="PF01814">
    <property type="entry name" value="Hemerythrin"/>
    <property type="match status" value="1"/>
</dbReference>
<evidence type="ECO:0000256" key="1">
    <source>
        <dbReference type="ARBA" id="ARBA00010587"/>
    </source>
</evidence>
<dbReference type="Proteomes" id="UP000593719">
    <property type="component" value="Chromosome"/>
</dbReference>
<dbReference type="GO" id="GO:0005344">
    <property type="term" value="F:oxygen carrier activity"/>
    <property type="evidence" value="ECO:0007669"/>
    <property type="project" value="UniProtKB-KW"/>
</dbReference>
<name>A0A7M1B114_9BACT</name>
<keyword evidence="8" id="KW-1185">Reference proteome</keyword>
<comment type="similarity">
    <text evidence="1">Belongs to the hemerythrin family.</text>
</comment>
<keyword evidence="4" id="KW-0408">Iron</keyword>
<dbReference type="GO" id="GO:0046872">
    <property type="term" value="F:metal ion binding"/>
    <property type="evidence" value="ECO:0007669"/>
    <property type="project" value="UniProtKB-KW"/>
</dbReference>
<dbReference type="Gene3D" id="1.20.120.50">
    <property type="entry name" value="Hemerythrin-like"/>
    <property type="match status" value="1"/>
</dbReference>
<keyword evidence="2" id="KW-0561">Oxygen transport</keyword>
<dbReference type="InterPro" id="IPR016131">
    <property type="entry name" value="Haemerythrin_Fe_BS"/>
</dbReference>
<dbReference type="AlphaFoldDB" id="A0A7M1B114"/>
<protein>
    <recommendedName>
        <fullName evidence="6">Hemerythrin-like domain-containing protein</fullName>
    </recommendedName>
</protein>
<dbReference type="InterPro" id="IPR012827">
    <property type="entry name" value="Hemerythrin_metal-bd"/>
</dbReference>
<proteinExistence type="inferred from homology"/>
<dbReference type="RefSeq" id="WP_193151725.1">
    <property type="nucleotide sequence ID" value="NZ_CP041235.1"/>
</dbReference>
<dbReference type="InterPro" id="IPR035938">
    <property type="entry name" value="Hemerythrin-like_sf"/>
</dbReference>
<dbReference type="EMBL" id="CP041235">
    <property type="protein sequence ID" value="QOP43439.1"/>
    <property type="molecule type" value="Genomic_DNA"/>
</dbReference>
<organism evidence="7 8">
    <name type="scientific">Sulfurimonas sediminis</name>
    <dbReference type="NCBI Taxonomy" id="2590020"/>
    <lineage>
        <taxon>Bacteria</taxon>
        <taxon>Pseudomonadati</taxon>
        <taxon>Campylobacterota</taxon>
        <taxon>Epsilonproteobacteria</taxon>
        <taxon>Campylobacterales</taxon>
        <taxon>Sulfurimonadaceae</taxon>
        <taxon>Sulfurimonas</taxon>
    </lineage>
</organism>
<reference evidence="7 8" key="1">
    <citation type="submission" date="2019-06" db="EMBL/GenBank/DDBJ databases">
        <title>Sulfurimonas gotlandica sp. nov., a chemoautotrophic and psychrotolerant epsilonproteobacterium isolated from a pelagic redoxcline, and an emended description of the genus Sulfurimonas.</title>
        <authorList>
            <person name="Wang S."/>
            <person name="Jiang L."/>
            <person name="Shao Z."/>
        </authorList>
    </citation>
    <scope>NUCLEOTIDE SEQUENCE [LARGE SCALE GENOMIC DNA]</scope>
    <source>
        <strain evidence="7 8">S2-6</strain>
    </source>
</reference>
<keyword evidence="2" id="KW-0813">Transport</keyword>
<evidence type="ECO:0000313" key="8">
    <source>
        <dbReference type="Proteomes" id="UP000593719"/>
    </source>
</evidence>
<gene>
    <name evidence="7" type="ORF">FJR45_05520</name>
</gene>
<keyword evidence="3" id="KW-0479">Metal-binding</keyword>
<dbReference type="PANTHER" id="PTHR37164">
    <property type="entry name" value="BACTERIOHEMERYTHRIN"/>
    <property type="match status" value="1"/>
</dbReference>
<dbReference type="PANTHER" id="PTHR37164:SF1">
    <property type="entry name" value="BACTERIOHEMERYTHRIN"/>
    <property type="match status" value="1"/>
</dbReference>
<evidence type="ECO:0000256" key="3">
    <source>
        <dbReference type="ARBA" id="ARBA00022723"/>
    </source>
</evidence>
<evidence type="ECO:0000313" key="7">
    <source>
        <dbReference type="EMBL" id="QOP43439.1"/>
    </source>
</evidence>
<dbReference type="PROSITE" id="PS00550">
    <property type="entry name" value="HEMERYTHRINS"/>
    <property type="match status" value="1"/>
</dbReference>
<accession>A0A7M1B114</accession>
<feature type="domain" description="Hemerythrin-like" evidence="6">
    <location>
        <begin position="14"/>
        <end position="123"/>
    </location>
</feature>
<keyword evidence="5" id="KW-0175">Coiled coil</keyword>
<dbReference type="KEGG" id="ssei:FJR45_05520"/>
<feature type="coiled-coil region" evidence="5">
    <location>
        <begin position="31"/>
        <end position="65"/>
    </location>
</feature>
<dbReference type="InterPro" id="IPR012312">
    <property type="entry name" value="Hemerythrin-like"/>
</dbReference>
<dbReference type="CDD" id="cd12107">
    <property type="entry name" value="Hemerythrin"/>
    <property type="match status" value="1"/>
</dbReference>
<dbReference type="NCBIfam" id="TIGR02481">
    <property type="entry name" value="hemeryth_dom"/>
    <property type="match status" value="1"/>
</dbReference>